<dbReference type="AlphaFoldDB" id="A0A085MR27"/>
<dbReference type="EMBL" id="KL367774">
    <property type="protein sequence ID" value="KFD59673.1"/>
    <property type="molecule type" value="Genomic_DNA"/>
</dbReference>
<organism evidence="2">
    <name type="scientific">Trichuris suis</name>
    <name type="common">pig whipworm</name>
    <dbReference type="NCBI Taxonomy" id="68888"/>
    <lineage>
        <taxon>Eukaryota</taxon>
        <taxon>Metazoa</taxon>
        <taxon>Ecdysozoa</taxon>
        <taxon>Nematoda</taxon>
        <taxon>Enoplea</taxon>
        <taxon>Dorylaimia</taxon>
        <taxon>Trichinellida</taxon>
        <taxon>Trichuridae</taxon>
        <taxon>Trichuris</taxon>
    </lineage>
</organism>
<feature type="domain" description="Reverse transcriptase" evidence="1">
    <location>
        <begin position="1"/>
        <end position="207"/>
    </location>
</feature>
<evidence type="ECO:0000259" key="1">
    <source>
        <dbReference type="PROSITE" id="PS50878"/>
    </source>
</evidence>
<dbReference type="PANTHER" id="PTHR35450">
    <property type="entry name" value="REVERSE TRANSCRIPTASE DOMAIN-CONTAINING PROTEIN"/>
    <property type="match status" value="1"/>
</dbReference>
<accession>A0A085MR27</accession>
<dbReference type="InterPro" id="IPR000477">
    <property type="entry name" value="RT_dom"/>
</dbReference>
<dbReference type="PANTHER" id="PTHR35450:SF2">
    <property type="entry name" value="REVERSE TRANSCRIPTASE DOMAIN-CONTAINING PROTEIN"/>
    <property type="match status" value="1"/>
</dbReference>
<dbReference type="InterPro" id="IPR043502">
    <property type="entry name" value="DNA/RNA_pol_sf"/>
</dbReference>
<gene>
    <name evidence="2" type="ORF">M514_28154</name>
</gene>
<dbReference type="Pfam" id="PF00078">
    <property type="entry name" value="RVT_1"/>
    <property type="match status" value="1"/>
</dbReference>
<name>A0A085MR27_9BILA</name>
<proteinExistence type="predicted"/>
<dbReference type="Proteomes" id="UP000030758">
    <property type="component" value="Unassembled WGS sequence"/>
</dbReference>
<protein>
    <recommendedName>
        <fullName evidence="1">Reverse transcriptase domain-containing protein</fullName>
    </recommendedName>
</protein>
<sequence>MLNAALAISRSEHRELSVATLDVAKAFDTVSHDSVRRALETQGVQASGISLIMNLLANSFTRIEHSSGISTLIPLKRGIKQGDPMSPLLFSLVMDELLDELERNGGGFTFDSGVQVNCLAFADDLLLLSDSKAGLQSNLLLSYRFFTARSLTLNVQKCCSLRLYKVPRCRTVALTMEPQFYLDPAQPDTVLPVFTAAQFFKYLGVEFNPFGRRRDQLLGARALLDRACKAELKPQQKIELIRTHLLPRLLYTLTVGNPLSHTASSIDIMARQAVKRILHLPVSSLSNDFIHLPRKKGGLGFIILQETADRCTIRLLLSMSRSADEAAQCVSELWFNQRRRSQLMRRQNVQTFDQAGIHAAALTMEPQFYLDPAQPDTVLPVFTAAQFFKYLGVEFNPFGRRRDQLLGARALLDRACKAELKPQQKIELVRTHLLPRLLYTLTVGNPLSHTASSIDIMVRQAVKRILHLPVSSLSNDFIHLSRKKEGLGFINLQETADPCTIGLLLSMSTSAEEAARRISELWLNQRRRSRLMRRQGVQTFDQAGIHAAKISRAAAREDRFMASYQGAGYKEFRDWRSNGWITGEGMTGHSFIAAVKVRTSLVPTRLQTLRGRAEPGDQRVLCRKCGAVSGAPESVVHISQNCAFTGGLIVRRHNDIMEKLMQSAEASGFHLVHEPVIRLGEETFKPDLLLTKDDRCWVIDVAVPWESSDSLNRRHAENCRKYECLKEAACKLTRAKHFDTGAVVIGARGGWCSQNETTLEKLGWNVTEKFKALLCTVAPERTVQLVNWFMRSATELAFRTDRRGRYAHYRT</sequence>
<dbReference type="SUPFAM" id="SSF56672">
    <property type="entry name" value="DNA/RNA polymerases"/>
    <property type="match status" value="1"/>
</dbReference>
<dbReference type="PROSITE" id="PS50878">
    <property type="entry name" value="RT_POL"/>
    <property type="match status" value="1"/>
</dbReference>
<reference evidence="2" key="1">
    <citation type="journal article" date="2014" name="Nat. Genet.">
        <title>Genome and transcriptome of the porcine whipworm Trichuris suis.</title>
        <authorList>
            <person name="Jex A.R."/>
            <person name="Nejsum P."/>
            <person name="Schwarz E.M."/>
            <person name="Hu L."/>
            <person name="Young N.D."/>
            <person name="Hall R.S."/>
            <person name="Korhonen P.K."/>
            <person name="Liao S."/>
            <person name="Thamsborg S."/>
            <person name="Xia J."/>
            <person name="Xu P."/>
            <person name="Wang S."/>
            <person name="Scheerlinck J.P."/>
            <person name="Hofmann A."/>
            <person name="Sternberg P.W."/>
            <person name="Wang J."/>
            <person name="Gasser R.B."/>
        </authorList>
    </citation>
    <scope>NUCLEOTIDE SEQUENCE [LARGE SCALE GENOMIC DNA]</scope>
    <source>
        <strain evidence="2">DCEP-RM93F</strain>
    </source>
</reference>
<evidence type="ECO:0000313" key="2">
    <source>
        <dbReference type="EMBL" id="KFD59673.1"/>
    </source>
</evidence>